<dbReference type="PIRSF" id="PIRSF000441">
    <property type="entry name" value="CysE"/>
    <property type="match status" value="1"/>
</dbReference>
<gene>
    <name evidence="6" type="ORF">DRW42_00525</name>
</gene>
<proteinExistence type="inferred from homology"/>
<dbReference type="InterPro" id="IPR011004">
    <property type="entry name" value="Trimer_LpxA-like_sf"/>
</dbReference>
<dbReference type="GO" id="GO:0005737">
    <property type="term" value="C:cytoplasm"/>
    <property type="evidence" value="ECO:0007669"/>
    <property type="project" value="InterPro"/>
</dbReference>
<reference evidence="6 7" key="1">
    <citation type="submission" date="2018-07" db="EMBL/GenBank/DDBJ databases">
        <title>A draft genome of a endophytic bacteria, a new species of Pedobacter.</title>
        <authorList>
            <person name="Zhang Z.D."/>
            <person name="Chen Z.J."/>
        </authorList>
    </citation>
    <scope>NUCLEOTIDE SEQUENCE [LARGE SCALE GENOMIC DNA]</scope>
    <source>
        <strain evidence="6 7">RS10</strain>
    </source>
</reference>
<dbReference type="InterPro" id="IPR001451">
    <property type="entry name" value="Hexapep"/>
</dbReference>
<dbReference type="PANTHER" id="PTHR42811">
    <property type="entry name" value="SERINE ACETYLTRANSFERASE"/>
    <property type="match status" value="1"/>
</dbReference>
<evidence type="ECO:0000256" key="5">
    <source>
        <dbReference type="PIRNR" id="PIRNR000441"/>
    </source>
</evidence>
<dbReference type="InterPro" id="IPR045304">
    <property type="entry name" value="LbH_SAT"/>
</dbReference>
<dbReference type="InterPro" id="IPR005881">
    <property type="entry name" value="Ser_O-AcTrfase"/>
</dbReference>
<evidence type="ECO:0000256" key="3">
    <source>
        <dbReference type="ARBA" id="ARBA00022737"/>
    </source>
</evidence>
<evidence type="ECO:0000313" key="7">
    <source>
        <dbReference type="Proteomes" id="UP000252081"/>
    </source>
</evidence>
<protein>
    <recommendedName>
        <fullName evidence="5">Serine acetyltransferase</fullName>
        <ecNumber evidence="5">2.3.1.30</ecNumber>
    </recommendedName>
</protein>
<dbReference type="GO" id="GO:0006535">
    <property type="term" value="P:cysteine biosynthetic process from serine"/>
    <property type="evidence" value="ECO:0007669"/>
    <property type="project" value="InterPro"/>
</dbReference>
<dbReference type="EC" id="2.3.1.30" evidence="5"/>
<evidence type="ECO:0000256" key="1">
    <source>
        <dbReference type="ARBA" id="ARBA00007274"/>
    </source>
</evidence>
<organism evidence="6 7">
    <name type="scientific">Pedobacter miscanthi</name>
    <dbReference type="NCBI Taxonomy" id="2259170"/>
    <lineage>
        <taxon>Bacteria</taxon>
        <taxon>Pseudomonadati</taxon>
        <taxon>Bacteroidota</taxon>
        <taxon>Sphingobacteriia</taxon>
        <taxon>Sphingobacteriales</taxon>
        <taxon>Sphingobacteriaceae</taxon>
        <taxon>Pedobacter</taxon>
    </lineage>
</organism>
<evidence type="ECO:0000313" key="6">
    <source>
        <dbReference type="EMBL" id="RBQ11796.1"/>
    </source>
</evidence>
<dbReference type="EMBL" id="QNQU01000001">
    <property type="protein sequence ID" value="RBQ11796.1"/>
    <property type="molecule type" value="Genomic_DNA"/>
</dbReference>
<keyword evidence="4 5" id="KW-0012">Acyltransferase</keyword>
<dbReference type="AlphaFoldDB" id="A0A366LD74"/>
<dbReference type="Proteomes" id="UP000252081">
    <property type="component" value="Unassembled WGS sequence"/>
</dbReference>
<accession>A0A366LD74</accession>
<keyword evidence="3" id="KW-0677">Repeat</keyword>
<dbReference type="CDD" id="cd03354">
    <property type="entry name" value="LbH_SAT"/>
    <property type="match status" value="1"/>
</dbReference>
<evidence type="ECO:0000256" key="2">
    <source>
        <dbReference type="ARBA" id="ARBA00022679"/>
    </source>
</evidence>
<comment type="caution">
    <text evidence="6">The sequence shown here is derived from an EMBL/GenBank/DDBJ whole genome shotgun (WGS) entry which is preliminary data.</text>
</comment>
<dbReference type="Gene3D" id="2.160.10.10">
    <property type="entry name" value="Hexapeptide repeat proteins"/>
    <property type="match status" value="1"/>
</dbReference>
<dbReference type="SUPFAM" id="SSF51161">
    <property type="entry name" value="Trimeric LpxA-like enzymes"/>
    <property type="match status" value="1"/>
</dbReference>
<comment type="similarity">
    <text evidence="1 5">Belongs to the transferase hexapeptide repeat family.</text>
</comment>
<dbReference type="Pfam" id="PF00132">
    <property type="entry name" value="Hexapep"/>
    <property type="match status" value="1"/>
</dbReference>
<keyword evidence="7" id="KW-1185">Reference proteome</keyword>
<dbReference type="PROSITE" id="PS00101">
    <property type="entry name" value="HEXAPEP_TRANSFERASES"/>
    <property type="match status" value="1"/>
</dbReference>
<comment type="catalytic activity">
    <reaction evidence="5">
        <text>L-serine + acetyl-CoA = O-acetyl-L-serine + CoA</text>
        <dbReference type="Rhea" id="RHEA:24560"/>
        <dbReference type="ChEBI" id="CHEBI:33384"/>
        <dbReference type="ChEBI" id="CHEBI:57287"/>
        <dbReference type="ChEBI" id="CHEBI:57288"/>
        <dbReference type="ChEBI" id="CHEBI:58340"/>
        <dbReference type="EC" id="2.3.1.30"/>
    </reaction>
</comment>
<sequence>MTGSFNMGIIKYILQDRKANLANPTKGKYIVVFFRTAQLISRYKITKILFFWYLLFYRVVIEWTMCVELNWKTSIGSGFQLWHGSGLVIHPDTIIGKNCSVRQCTTIGVKQDFTASGPVKAPVIGDAVDIGCNTVIIGDITIGSNVTIGAGSVVVKSIPDDAVAAGNPARILRSNPVIT</sequence>
<name>A0A366LD74_9SPHI</name>
<dbReference type="GO" id="GO:0009001">
    <property type="term" value="F:serine O-acetyltransferase activity"/>
    <property type="evidence" value="ECO:0007669"/>
    <property type="project" value="UniProtKB-EC"/>
</dbReference>
<evidence type="ECO:0000256" key="4">
    <source>
        <dbReference type="ARBA" id="ARBA00023315"/>
    </source>
</evidence>
<keyword evidence="2 5" id="KW-0808">Transferase</keyword>
<dbReference type="InterPro" id="IPR018357">
    <property type="entry name" value="Hexapep_transf_CS"/>
</dbReference>